<evidence type="ECO:0008006" key="3">
    <source>
        <dbReference type="Google" id="ProtNLM"/>
    </source>
</evidence>
<name>A0ABM9CT11_9BACL</name>
<dbReference type="InterPro" id="IPR011013">
    <property type="entry name" value="Gal_mutarotase_sf_dom"/>
</dbReference>
<sequence>MQEAVWSEYLHQGYICLKGENDFFSVTIVPQRGSKIVSLLDKRNEREWIYRTDQPWEPLKLGMDWGAGDRGGWDEMFPTINASSCPDKGYEHVSFPDHGEVWSREWNYALLGAQLRLEICGVQLPYTLRKTVSLSGSSLIIHYELENLGTQLFSYLWAAHPLLKVEPGMQLRTSPAEGRIQLTYSHRERLGGLHALSSFPIAATKEGGVTDLSTLEDASGGHAEKYYFTDPLQEGYAGISDPFTGAEISFHFDSEEVPYLAIWAHYGAMGDYTVAPEPATGYLDSVQEAYNRGKVKRIAGHSIDRWRLEIRLQADCLTSGVDK</sequence>
<dbReference type="InterPro" id="IPR014718">
    <property type="entry name" value="GH-type_carb-bd"/>
</dbReference>
<gene>
    <name evidence="1" type="ORF">PAECIP111892_05043</name>
</gene>
<comment type="caution">
    <text evidence="1">The sequence shown here is derived from an EMBL/GenBank/DDBJ whole genome shotgun (WGS) entry which is preliminary data.</text>
</comment>
<dbReference type="InterPro" id="IPR027839">
    <property type="entry name" value="DUF4432"/>
</dbReference>
<dbReference type="EMBL" id="CAKMMG010000011">
    <property type="protein sequence ID" value="CAH1221780.1"/>
    <property type="molecule type" value="Genomic_DNA"/>
</dbReference>
<evidence type="ECO:0000313" key="1">
    <source>
        <dbReference type="EMBL" id="CAH1221780.1"/>
    </source>
</evidence>
<dbReference type="RefSeq" id="WP_236336908.1">
    <property type="nucleotide sequence ID" value="NZ_CAKMMG010000011.1"/>
</dbReference>
<dbReference type="Proteomes" id="UP000838324">
    <property type="component" value="Unassembled WGS sequence"/>
</dbReference>
<keyword evidence="2" id="KW-1185">Reference proteome</keyword>
<evidence type="ECO:0000313" key="2">
    <source>
        <dbReference type="Proteomes" id="UP000838324"/>
    </source>
</evidence>
<dbReference type="Pfam" id="PF14486">
    <property type="entry name" value="DUF4432"/>
    <property type="match status" value="1"/>
</dbReference>
<accession>A0ABM9CT11</accession>
<protein>
    <recommendedName>
        <fullName evidence="3">DUF5107 domain-containing protein</fullName>
    </recommendedName>
</protein>
<dbReference type="SUPFAM" id="SSF74650">
    <property type="entry name" value="Galactose mutarotase-like"/>
    <property type="match status" value="1"/>
</dbReference>
<organism evidence="1 2">
    <name type="scientific">Paenibacillus auburnensis</name>
    <dbReference type="NCBI Taxonomy" id="2905649"/>
    <lineage>
        <taxon>Bacteria</taxon>
        <taxon>Bacillati</taxon>
        <taxon>Bacillota</taxon>
        <taxon>Bacilli</taxon>
        <taxon>Bacillales</taxon>
        <taxon>Paenibacillaceae</taxon>
        <taxon>Paenibacillus</taxon>
    </lineage>
</organism>
<dbReference type="Gene3D" id="2.70.98.10">
    <property type="match status" value="1"/>
</dbReference>
<reference evidence="1" key="1">
    <citation type="submission" date="2022-01" db="EMBL/GenBank/DDBJ databases">
        <authorList>
            <person name="Criscuolo A."/>
        </authorList>
    </citation>
    <scope>NUCLEOTIDE SEQUENCE</scope>
    <source>
        <strain evidence="1">CIP111892</strain>
    </source>
</reference>
<proteinExistence type="predicted"/>